<feature type="compositionally biased region" description="Basic and acidic residues" evidence="1">
    <location>
        <begin position="323"/>
        <end position="340"/>
    </location>
</feature>
<feature type="region of interest" description="Disordered" evidence="1">
    <location>
        <begin position="322"/>
        <end position="354"/>
    </location>
</feature>
<feature type="transmembrane region" description="Helical" evidence="2">
    <location>
        <begin position="76"/>
        <end position="93"/>
    </location>
</feature>
<feature type="domain" description="Lnb N-terminal periplasmic" evidence="3">
    <location>
        <begin position="135"/>
        <end position="290"/>
    </location>
</feature>
<evidence type="ECO:0000313" key="5">
    <source>
        <dbReference type="Proteomes" id="UP000077875"/>
    </source>
</evidence>
<evidence type="ECO:0000256" key="2">
    <source>
        <dbReference type="SAM" id="Phobius"/>
    </source>
</evidence>
<evidence type="ECO:0000259" key="3">
    <source>
        <dbReference type="Pfam" id="PF13387"/>
    </source>
</evidence>
<protein>
    <recommendedName>
        <fullName evidence="3">Lnb N-terminal periplasmic domain-containing protein</fullName>
    </recommendedName>
</protein>
<keyword evidence="2" id="KW-0472">Membrane</keyword>
<reference evidence="4 5" key="1">
    <citation type="submission" date="2016-04" db="EMBL/GenBank/DDBJ databases">
        <title>Complete Genome Sequence of Halotalea alkalilenta IHB B 13600.</title>
        <authorList>
            <person name="Swarnkar M.K."/>
            <person name="Sharma A."/>
            <person name="Kaushal K."/>
            <person name="Soni R."/>
            <person name="Rana S."/>
            <person name="Singh A.K."/>
            <person name="Gulati A."/>
        </authorList>
    </citation>
    <scope>NUCLEOTIDE SEQUENCE [LARGE SCALE GENOMIC DNA]</scope>
    <source>
        <strain evidence="4 5">IHB B 13600</strain>
    </source>
</reference>
<sequence>MNPHPSLPRLLLNALWRALLSLVVIVGALWGAMALSFQLPAPSWLKGVTIGAWALLALLAVLGLWRVPRRWHRGGVLGWLLAAVLLGIWWGTIQPSNLRDWAPDVARILDAEVDGSRVTLHNVRNFEWRTRDDFTERWETREYDLDQLESVDLLVSYWMGPTIAHTLVSFGFADGRQLVFSVEIRRERNETFSALGGFFKQFEVALVASDERDIVRTRSNVRGEEVYLYHVELPRDDARALFLSYLDEARELRDAPRFYNTLTTNCTTLVFDMVKRIVPGLPKDIRLILSGYLPDYIYDLGGLPSGYSFEELKRLGRINQRAVDSDQDGRSSEDFSRAIREGVPGTSGSIPGMP</sequence>
<proteinExistence type="predicted"/>
<dbReference type="Proteomes" id="UP000077875">
    <property type="component" value="Chromosome"/>
</dbReference>
<evidence type="ECO:0000313" key="4">
    <source>
        <dbReference type="EMBL" id="ANF57041.1"/>
    </source>
</evidence>
<accession>A0A172YCQ7</accession>
<dbReference type="STRING" id="376489.A5892_05810"/>
<dbReference type="InterPro" id="IPR025178">
    <property type="entry name" value="Lnb_N"/>
</dbReference>
<keyword evidence="5" id="KW-1185">Reference proteome</keyword>
<gene>
    <name evidence="4" type="ORF">A5892_05810</name>
</gene>
<dbReference type="AlphaFoldDB" id="A0A172YCQ7"/>
<dbReference type="Pfam" id="PF13387">
    <property type="entry name" value="Lnb_N"/>
    <property type="match status" value="1"/>
</dbReference>
<evidence type="ECO:0000256" key="1">
    <source>
        <dbReference type="SAM" id="MobiDB-lite"/>
    </source>
</evidence>
<keyword evidence="2" id="KW-0812">Transmembrane</keyword>
<dbReference type="EMBL" id="CP015243">
    <property type="protein sequence ID" value="ANF57041.1"/>
    <property type="molecule type" value="Genomic_DNA"/>
</dbReference>
<dbReference type="KEGG" id="haa:A5892_05810"/>
<feature type="transmembrane region" description="Helical" evidence="2">
    <location>
        <begin position="44"/>
        <end position="64"/>
    </location>
</feature>
<dbReference type="RefSeq" id="WP_064121998.1">
    <property type="nucleotide sequence ID" value="NZ_CP015243.1"/>
</dbReference>
<name>A0A172YCQ7_9GAMM</name>
<keyword evidence="2" id="KW-1133">Transmembrane helix</keyword>
<organism evidence="4 5">
    <name type="scientific">Halotalea alkalilenta</name>
    <dbReference type="NCBI Taxonomy" id="376489"/>
    <lineage>
        <taxon>Bacteria</taxon>
        <taxon>Pseudomonadati</taxon>
        <taxon>Pseudomonadota</taxon>
        <taxon>Gammaproteobacteria</taxon>
        <taxon>Oceanospirillales</taxon>
        <taxon>Halomonadaceae</taxon>
        <taxon>Halotalea</taxon>
    </lineage>
</organism>